<dbReference type="InterPro" id="IPR009229">
    <property type="entry name" value="AgrD"/>
</dbReference>
<reference evidence="1" key="1">
    <citation type="submission" date="2024-06" db="EMBL/GenBank/DDBJ databases">
        <title>Lacrimispora cavernae sp. nov., a novel anaerobe isolated from bat guano pile inside a cave.</title>
        <authorList>
            <person name="Miller S.L."/>
            <person name="Lu N."/>
            <person name="King J."/>
            <person name="Sankaranarayanan K."/>
            <person name="Lawson P.A."/>
        </authorList>
    </citation>
    <scope>NUCLEOTIDE SEQUENCE</scope>
    <source>
        <strain evidence="1">BS-2</strain>
    </source>
</reference>
<dbReference type="EMBL" id="CP157940">
    <property type="protein sequence ID" value="XBS53029.1"/>
    <property type="molecule type" value="Genomic_DNA"/>
</dbReference>
<dbReference type="AlphaFoldDB" id="A0AAU7PLD0"/>
<gene>
    <name evidence="1" type="ORF">ABFV83_14500</name>
</gene>
<proteinExistence type="predicted"/>
<organism evidence="1">
    <name type="scientific">Lacrimispora sp. BS-2</name>
    <dbReference type="NCBI Taxonomy" id="3151850"/>
    <lineage>
        <taxon>Bacteria</taxon>
        <taxon>Bacillati</taxon>
        <taxon>Bacillota</taxon>
        <taxon>Clostridia</taxon>
        <taxon>Lachnospirales</taxon>
        <taxon>Lachnospiraceae</taxon>
        <taxon>Lacrimispora</taxon>
    </lineage>
</organism>
<dbReference type="NCBIfam" id="TIGR04223">
    <property type="entry name" value="quorum_AgrD"/>
    <property type="match status" value="1"/>
</dbReference>
<dbReference type="RefSeq" id="WP_349944804.1">
    <property type="nucleotide sequence ID" value="NZ_CP157940.1"/>
</dbReference>
<sequence>MKKLSAKITVANVMALFAVHMVALGVSTQCAYIFHQPKLPDEVKEYRKF</sequence>
<evidence type="ECO:0000313" key="1">
    <source>
        <dbReference type="EMBL" id="XBS53029.1"/>
    </source>
</evidence>
<name>A0AAU7PLD0_9FIRM</name>
<protein>
    <submittedName>
        <fullName evidence="1">Cyclic lactone autoinducer peptide</fullName>
    </submittedName>
</protein>
<accession>A0AAU7PLD0</accession>